<dbReference type="PANTHER" id="PTHR15600:SF42">
    <property type="entry name" value="SACSIN"/>
    <property type="match status" value="1"/>
</dbReference>
<dbReference type="InterPro" id="IPR036890">
    <property type="entry name" value="HATPase_C_sf"/>
</dbReference>
<evidence type="ECO:0000259" key="3">
    <source>
        <dbReference type="PROSITE" id="PS50089"/>
    </source>
</evidence>
<reference evidence="4" key="1">
    <citation type="submission" date="2020-01" db="EMBL/GenBank/DDBJ databases">
        <title>Genome sequence of Kobresia littledalei, the first chromosome-level genome in the family Cyperaceae.</title>
        <authorList>
            <person name="Qu G."/>
        </authorList>
    </citation>
    <scope>NUCLEOTIDE SEQUENCE</scope>
    <source>
        <strain evidence="4">C.B.Clarke</strain>
        <tissue evidence="4">Leaf</tissue>
    </source>
</reference>
<dbReference type="Gene3D" id="3.30.40.10">
    <property type="entry name" value="Zinc/RING finger domain, C3HC4 (zinc finger)"/>
    <property type="match status" value="1"/>
</dbReference>
<dbReference type="Gene3D" id="3.30.565.10">
    <property type="entry name" value="Histidine kinase-like ATPase, C-terminal domain"/>
    <property type="match status" value="1"/>
</dbReference>
<dbReference type="Pfam" id="PF13920">
    <property type="entry name" value="zf-C3HC4_3"/>
    <property type="match status" value="1"/>
</dbReference>
<dbReference type="Pfam" id="PF25794">
    <property type="entry name" value="SACS"/>
    <property type="match status" value="3"/>
</dbReference>
<dbReference type="InterPro" id="IPR013083">
    <property type="entry name" value="Znf_RING/FYVE/PHD"/>
</dbReference>
<dbReference type="NCBIfam" id="NF047352">
    <property type="entry name" value="P_loop_sacsin"/>
    <property type="match status" value="2"/>
</dbReference>
<dbReference type="OrthoDB" id="1262810at2759"/>
<protein>
    <submittedName>
        <fullName evidence="4">Sacsin</fullName>
    </submittedName>
</protein>
<organism evidence="4 5">
    <name type="scientific">Carex littledalei</name>
    <dbReference type="NCBI Taxonomy" id="544730"/>
    <lineage>
        <taxon>Eukaryota</taxon>
        <taxon>Viridiplantae</taxon>
        <taxon>Streptophyta</taxon>
        <taxon>Embryophyta</taxon>
        <taxon>Tracheophyta</taxon>
        <taxon>Spermatophyta</taxon>
        <taxon>Magnoliopsida</taxon>
        <taxon>Liliopsida</taxon>
        <taxon>Poales</taxon>
        <taxon>Cyperaceae</taxon>
        <taxon>Cyperoideae</taxon>
        <taxon>Cariceae</taxon>
        <taxon>Carex</taxon>
        <taxon>Carex subgen. Euthyceras</taxon>
    </lineage>
</organism>
<keyword evidence="5" id="KW-1185">Reference proteome</keyword>
<dbReference type="GO" id="GO:0008270">
    <property type="term" value="F:zinc ion binding"/>
    <property type="evidence" value="ECO:0007669"/>
    <property type="project" value="UniProtKB-KW"/>
</dbReference>
<name>A0A833R9G5_9POAL</name>
<dbReference type="EMBL" id="SWLB01000008">
    <property type="protein sequence ID" value="KAF3335371.1"/>
    <property type="molecule type" value="Genomic_DNA"/>
</dbReference>
<evidence type="ECO:0000256" key="2">
    <source>
        <dbReference type="SAM" id="MobiDB-lite"/>
    </source>
</evidence>
<accession>A0A833R9G5</accession>
<dbReference type="SUPFAM" id="SSF55874">
    <property type="entry name" value="ATPase domain of HSP90 chaperone/DNA topoisomerase II/histidine kinase"/>
    <property type="match status" value="2"/>
</dbReference>
<dbReference type="Proteomes" id="UP000623129">
    <property type="component" value="Unassembled WGS sequence"/>
</dbReference>
<keyword evidence="1" id="KW-0863">Zinc-finger</keyword>
<dbReference type="SUPFAM" id="SSF57850">
    <property type="entry name" value="RING/U-box"/>
    <property type="match status" value="1"/>
</dbReference>
<evidence type="ECO:0000256" key="1">
    <source>
        <dbReference type="PROSITE-ProRule" id="PRU00175"/>
    </source>
</evidence>
<evidence type="ECO:0000313" key="4">
    <source>
        <dbReference type="EMBL" id="KAF3335371.1"/>
    </source>
</evidence>
<dbReference type="InterPro" id="IPR052972">
    <property type="entry name" value="Sacsin_chaperone_reg"/>
</dbReference>
<keyword evidence="1" id="KW-0479">Metal-binding</keyword>
<dbReference type="PROSITE" id="PS50089">
    <property type="entry name" value="ZF_RING_2"/>
    <property type="match status" value="1"/>
</dbReference>
<dbReference type="InterPro" id="IPR001841">
    <property type="entry name" value="Znf_RING"/>
</dbReference>
<dbReference type="SMART" id="SM00184">
    <property type="entry name" value="RING"/>
    <property type="match status" value="1"/>
</dbReference>
<feature type="compositionally biased region" description="Low complexity" evidence="2">
    <location>
        <begin position="3373"/>
        <end position="3387"/>
    </location>
</feature>
<dbReference type="PANTHER" id="PTHR15600">
    <property type="entry name" value="SACSIN"/>
    <property type="match status" value="1"/>
</dbReference>
<comment type="caution">
    <text evidence="4">The sequence shown here is derived from an EMBL/GenBank/DDBJ whole genome shotgun (WGS) entry which is preliminary data.</text>
</comment>
<feature type="region of interest" description="Disordered" evidence="2">
    <location>
        <begin position="4515"/>
        <end position="4550"/>
    </location>
</feature>
<gene>
    <name evidence="4" type="ORF">FCM35_KLT19878</name>
</gene>
<feature type="compositionally biased region" description="Polar residues" evidence="2">
    <location>
        <begin position="4533"/>
        <end position="4545"/>
    </location>
</feature>
<feature type="domain" description="RING-type" evidence="3">
    <location>
        <begin position="4630"/>
        <end position="4664"/>
    </location>
</feature>
<dbReference type="GO" id="GO:0030544">
    <property type="term" value="F:Hsp70 protein binding"/>
    <property type="evidence" value="ECO:0007669"/>
    <property type="project" value="TreeGrafter"/>
</dbReference>
<sequence length="4676" mass="521819">MDASISPDLALLEDFGQRVDLTRRIREVLVNYPEGTTVLKELIQNADDAGATRVCLCLDRRAHGAESVLSPRLAQWQGPALLAYNNAVFTEDDFVSISRIGDSKKQSQAWKTGRFGVGFNSVYHLTDLPSFVSGKYVVLFDPQVSYLPNVSAANPGKRIDYVSSSALKIYHDQFAPYRAFGCDMKNGFSGTLFRFPLRNSEQASVSRLSRQAYSENDVLTLLSQLYEEAVFTMLFLKSVVSVEMYVWEAGTDAPKKLYSCSVRSPDKDISWHRKALIRFSTSGRSHEWQRDSFTLDFVSENFSGAKLEKQVSQYFVAQGLASMSSKIGTFASGAVKEYDLHLLPWASVAACISDEPDDNNLRQGRAFCFLPLPVLTGLSVQVNGYFEISSNRRDIWYGGDMDRGGKFRSDWNRLLLEDVAAPLFNELLLGLQTKQLPTKLYYSLWPTGSFEGPWALLVKSIYKAIYSSPVLYSRVAEGTWVSPAKAIIHDEDFVRNKELGEALVSAGMPVVHLLKPIISMFSLNYTSSQFTVATPEIVRNFLKGCPGSANLNKSNKLVLLEYCLNDIDGGGITKDLTGLPLVPLANGCFGVFSCTLEVGSYFVCNELEYELLHAVSDRLIDRSIPRNLFDKLSEIVSGSQLNVMFIDAPAFIQFFSVLFPSRWEFKNQVSWNPDPGPTFPTAAWFKLLWQYLGWGSYDLGLFADWPILPSTSGHLYRPLISSIKLINAEALSSSLKCLLEKIGCKVLDVRYGVGHKQLSLFVHDGDAVGVIRTVFERILSIGQNQAESIFDSVSPDERDELCRFLLDSKWYVGSSLPEVDINRCKALPIYRVFDGGYADLLSMKKYLPPLGVSENLLDGKFLLCTSSTEQDVLTRYYGVERMLKSLFYQKNVLNRINELEPMVRDSVMLAILQDLPQLCREEPSLKESLKVIKFVPTMNGGLKSPKMLYDPRVEELCLLLEDADCFPAGQFQESGVLDMLLPLGLRTSVTTDTIIQSAWQVESMMHKDQSRAHSRAQALLSYLELHATKWVPAKLSDPYNPVNKMFARVTTVLRPRELTPESELERFWGEMKMICWCPVLVNAPHPALPWPLVSTTVAPPKLVRLQSDMWIVSGSSRILDGECTSSILSQILGWSTPPSGNLIAAQLLELGKNNEIVTDSGLRQELALAMPKIYSLLSSLVGSDEMEIVKAVVEGSRWIWVGDGFAKVDEVVLSGQLHLAPFIRVIPVDLAVFKNLFLELGIKEYLGATDYANILSRIATKKGSASLDAQELRMAGLIVQHLAGFHFQDLRVQIFLPDSTSRMCPSTNLVFNDAPWLLDSGDASGTALGAKQYVHNFVHGNISNDVAEKLGVRSLRRLLLAESSDSLNLTLSGVAEAFGQHEALTTRLKHIVDMYADGPGILFEMVQNAEDACASEVVFLLDKTQYGTSSILSPEMAEWQGPALYCFNDSVFSPQDLYAISRIGQDSKLDKPFSIGRFGLGFNCVYHFTDIPGFVSGDNIVIFDPHAFYLPGISPSHPGLRIKFVGRRIFEQFPDQFAPFLHFGCNLQQSFPGTLFRFPLRNETAAYRSQIKKEKYTPDDVASLFSSFSQAVPEALLFLRHVKKITLYVKDGPNEPMRLIHQVSRHQSGSIKKDPMLNFVKGSRQGAMNRDQFMNKLSKTSDNDLPWSCQKTTIAEQSPASCFLHSWVISECIGGGNAKRLSMASSNNSRNFNFIPWASLAAYLQSVKINDVQVLSGEGISDEAIVKYQEASEALSQERKRFEGRAFCFLPLPVITSLPVHVNAYFELSSNRRDIWMGNDMAGGGKMRSEWNMALLEDVASLAYGRLLSAIAQEVGPTDLFVSFWPTTVQVEPWLSMTRKLYSSIADLGLQVLYTKARGGQWIPTRQSIFPDFCFSKATELNEALTEAGLPLVSLPKSVVEKFIDACPSLHLLNPNLLRNLLIRRKRGFLTKEAAVLALEYCLSDMGGLVFLDKLQGLPLVPLANGSFTMFDKRGEGERVFFTTQVESDLVTGSVPHLLIDRSIPEGILEKLQEIAKTGESNVCLFTCYSLVELFPRILPPEWQRAGKVSWSPGQHGHPSVDWMRSLWNYLKLSNADLSVLSEWPLLPVGDESLMQLVENSNVVRDEGWSENMHLLLQKIGCCFLKADLQIDHPQLKYFIQEPTASGVLNAVKSVAPSSLEIKGLFANASVAELHELRSFIFQSKWFSRNQISQLEVNVIKCLPIFESYKSRELVSLISPRMWLKPEGVPDEILNENFIRTESEKESSILRTFLDIREPDKTEFYRDHVMSRISAFVARPEVLSAIFADVKILMEEDDSLKAAMSEISFVSTAGGAWAHPSRLYDPRVPEIQNLLHKEAYFPSKEFTDAKILDILASFGLKRNFGYTTLLDSARSASIMHDSGNPDAVLYGRRLLLYLDALCLQLSNQSSYNVDDTNDGGANEVELRGVLYSLSDFEHDMSEDEFWSEIKAIGWCPVCVSPLIEGIPWLAPQDKIAPPVMTRPKSQVWLTSSHMRILDGECRSLYLQRKLGWLDKPDVKVLCAQLIELSKCYHNLKAQHEGEFSVDDVLQKEVPIIYSNLQEFSNTSDGLKTIKEELEGVPCVYIRDHFVSPKTLAFDSPVNYPPYLYVVPSELSEYRQLLAELGVRLTFEARDYIDVLQKLYGDTKDEPLSEIQLGFVHRVLEAFDESYAEGQPHDALLNLLLIPDLNGVLVPSRTLVYNDAPWMNNGATTKRFVHQSIGDDLAKRLGVQSLRGMALVEEELMTDLKCMEYTRVCELLALYGESDFLLFDIIELADYCGAKKVHLIYDKREHPRQSLLQHSLGDFQGTSLTVVLEGAVLSQEEVCGLHLPPPWKVRGSTLRYGLGLVSGYFVCDLLTVLSDSYFYVFDPLGLTSSSGVSSDAGGSAKMFSLKGSDLAERFHDQFHPMHVTQETSLDSSNSTVIRMPLSTKCLKESEKDDCKRVRRIFDRFMKHSSSALLLLKSVFQVSLSTWEDGNAQPTLDYSVLVNPSAALSRNPFSEKKWRKFQIKRLFNSSNAATKMHAIDVHVIESGASYVDKWFVALSLGSGQTRNMALDRRYLAYDLTPVAGVAAHLSRDGKPVTVPTSSYILSPLPLSGSMTMPVTVLGHFLVGHQAGRYIFCESTNSLDAIELWNKELMLGVLDSYAEMVLEFQKIRKDPLSSSLDRARSVSAVLHLYGDKIYLFWPRSMQHASNNEGASTKVSDTTEWQSLVEQVIRPFYKRLADLPVWQLYGGNLVRVEEGMFLSQPGTGDEDTDNLPSVSVCSFIKEHYPVFSVPPELTKEIEAVGVRVREIRPRMVRDQLKASSSVLLRSIDTFIDVLEYCLSDLHPYQPPDVPRPDGNTIISTRKDASTSTGSSTSTSTSAASGGDAIEIVSFFGKALFDFGRGVVEDISRAGVPYNRTGGDISQMSPLVLDLKGVPFPTGMQSLTRLGAAELWIGTEEQQQIMPTLADNFIHHQCLKKAVVAALLSNQAIHGPLNLKPFSPQLVSANLRSLFDGRWIKIVRETNSPWIVWANLAESSSCGPSANWVRDFWKVYTALGGDIALLSDWPLVPAYLDRPVLCRVKMSQIIFWPLIMDQSNTGVDELRAAFDLTKSEHPWLFPLLNKLNIPFYDVSFPECYELCKPTSSHGQSLSRAVVSKLVASKSAGYLPTPVQLSNDDCDRLFSLFTWDFNSSHSSDNVYQREEIDVLRELPIYKTVVGSYKNLVGSDHWIISPTAFFHPNDVRCLASSTGAANSFLNALGVYQLTDQQVLVKFALPGFENKTPEEKEDILLYLISNWRNLETNPDVISTLKKTKFVKNANQNSTELYMPKDLLDPLDSVLTLVFAEERDRFPGERFVTDGWVRILKRTGLRTSTEADILLECAKKIETMGKNFQDNVPLTDEFEVGPSSPSNEIPLEIWSMAESVVSAIFENWLYDKAFCEKIGQIAFVPAEKGFPSIGGKTGGKRVLSSYKEAILLEDWPLAWSSAPILTKQSVVPPEYSRGAFRLRSPPAFSTVLEHLQMVGRDNGEDTLAHWPRSSGVMSVEGAFTEVLQYLDKIWGTLSPSDKAELKRLPFIPVANGTRLVQAKSLFARLTINMSPFAFELPSPFLPFVTILRDLDMQESLTKSYARELLFTAQKSCGYQRLNPNELRAVLEILSYVCSTEKASSEDLDSGFDTVVPDDGCRLVSAGSCVYVDVYGSRLLTSIDVSRMRFVHPSLSENICQVLGIKRLSDVVVEELDDGSQVEVVSHIGQVSVDRMKEKLLNTSVHELLYALINSMTAHFPSFEAPSLSQIKESTDNMAHKLQFVKHLHTRFLLLPRQLDITRAAPTLSIPEWPNNRRHRTVYFVNNSKTEIFVAEPPSFLTVYDIISVVVSRVLGMPVVLPIGSLFACPDGSEKQSLEILKLGSDIGVPTRNKGWYEASLGGELLPQDALQVQFLPLRPFYKGELVAWKSEREGEKLRYGKVPEDVRPLAGQAVYRLPVEMGPGDRQMLLSTQVFSFRSISMSDASHVGPSPSGSRERIHGESSTPGDSSTSGVSNGGVKQASDDLRYGKVSASEVVQAVHDMLSAVGIKFDAEKQTLLQSTISLQDQLKDSQVALLVEQEKVIAAAKEAEVAKTAWSCRICLSTEVDTAMVPCGHVLCSQCSASVQRCAFCRAPVARKMKIYRP</sequence>
<keyword evidence="1" id="KW-0862">Zinc</keyword>
<evidence type="ECO:0000313" key="5">
    <source>
        <dbReference type="Proteomes" id="UP000623129"/>
    </source>
</evidence>
<dbReference type="InterPro" id="IPR058210">
    <property type="entry name" value="SACS/Nov_dom"/>
</dbReference>
<proteinExistence type="predicted"/>
<feature type="region of interest" description="Disordered" evidence="2">
    <location>
        <begin position="3352"/>
        <end position="3387"/>
    </location>
</feature>